<keyword evidence="3" id="KW-1185">Reference proteome</keyword>
<reference evidence="2 3" key="2">
    <citation type="journal article" date="2021" name="Curr. Genet.">
        <title>Genetic response to nitrogen starvation in the aggressive Eucalyptus foliar pathogen Teratosphaeria destructans.</title>
        <authorList>
            <person name="Havenga M."/>
            <person name="Wingfield B.D."/>
            <person name="Wingfield M.J."/>
            <person name="Dreyer L.L."/>
            <person name="Roets F."/>
            <person name="Aylward J."/>
        </authorList>
    </citation>
    <scope>NUCLEOTIDE SEQUENCE [LARGE SCALE GENOMIC DNA]</scope>
    <source>
        <strain evidence="2">CMW44962</strain>
    </source>
</reference>
<feature type="region of interest" description="Disordered" evidence="1">
    <location>
        <begin position="1"/>
        <end position="68"/>
    </location>
</feature>
<dbReference type="Proteomes" id="UP001138500">
    <property type="component" value="Unassembled WGS sequence"/>
</dbReference>
<name>A0A9W7W1W9_9PEZI</name>
<proteinExistence type="predicted"/>
<reference evidence="2 3" key="1">
    <citation type="journal article" date="2018" name="IMA Fungus">
        <title>IMA Genome-F 10: Nine draft genome sequences of Claviceps purpurea s.lat., including C. arundinis, C. humidiphila, and C. cf. spartinae, pseudomolecules for the pitch canker pathogen Fusarium circinatum, draft genome of Davidsoniella eucalypti, Grosmannia galeiformis, Quambalaria eucalypti, and Teratosphaeria destructans.</title>
        <authorList>
            <person name="Wingfield B.D."/>
            <person name="Liu M."/>
            <person name="Nguyen H.D."/>
            <person name="Lane F.A."/>
            <person name="Morgan S.W."/>
            <person name="De Vos L."/>
            <person name="Wilken P.M."/>
            <person name="Duong T.A."/>
            <person name="Aylward J."/>
            <person name="Coetzee M.P."/>
            <person name="Dadej K."/>
            <person name="De Beer Z.W."/>
            <person name="Findlay W."/>
            <person name="Havenga M."/>
            <person name="Kolarik M."/>
            <person name="Menzies J.G."/>
            <person name="Naidoo K."/>
            <person name="Pochopski O."/>
            <person name="Shoukouhi P."/>
            <person name="Santana Q.C."/>
            <person name="Seifert K.A."/>
            <person name="Soal N."/>
            <person name="Steenkamp E.T."/>
            <person name="Tatham C.T."/>
            <person name="van der Nest M.A."/>
            <person name="Wingfield M.J."/>
        </authorList>
    </citation>
    <scope>NUCLEOTIDE SEQUENCE [LARGE SCALE GENOMIC DNA]</scope>
    <source>
        <strain evidence="2">CMW44962</strain>
    </source>
</reference>
<sequence>MKESNESKSRARRQEASDESKRRAMEDQAVAAINNIGTGVREGSSTSYRMNGKGRNAPTVKPVSSTGS</sequence>
<feature type="compositionally biased region" description="Basic and acidic residues" evidence="1">
    <location>
        <begin position="1"/>
        <end position="26"/>
    </location>
</feature>
<evidence type="ECO:0000313" key="3">
    <source>
        <dbReference type="Proteomes" id="UP001138500"/>
    </source>
</evidence>
<gene>
    <name evidence="2" type="ORF">Tdes44962_MAKER03153</name>
</gene>
<dbReference type="EMBL" id="RIBY02001923">
    <property type="protein sequence ID" value="KAH9827046.1"/>
    <property type="molecule type" value="Genomic_DNA"/>
</dbReference>
<dbReference type="AlphaFoldDB" id="A0A9W7W1W9"/>
<evidence type="ECO:0000256" key="1">
    <source>
        <dbReference type="SAM" id="MobiDB-lite"/>
    </source>
</evidence>
<organism evidence="2 3">
    <name type="scientific">Teratosphaeria destructans</name>
    <dbReference type="NCBI Taxonomy" id="418781"/>
    <lineage>
        <taxon>Eukaryota</taxon>
        <taxon>Fungi</taxon>
        <taxon>Dikarya</taxon>
        <taxon>Ascomycota</taxon>
        <taxon>Pezizomycotina</taxon>
        <taxon>Dothideomycetes</taxon>
        <taxon>Dothideomycetidae</taxon>
        <taxon>Mycosphaerellales</taxon>
        <taxon>Teratosphaeriaceae</taxon>
        <taxon>Teratosphaeria</taxon>
    </lineage>
</organism>
<comment type="caution">
    <text evidence="2">The sequence shown here is derived from an EMBL/GenBank/DDBJ whole genome shotgun (WGS) entry which is preliminary data.</text>
</comment>
<evidence type="ECO:0000313" key="2">
    <source>
        <dbReference type="EMBL" id="KAH9827046.1"/>
    </source>
</evidence>
<protein>
    <submittedName>
        <fullName evidence="2">Uncharacterized protein</fullName>
    </submittedName>
</protein>
<accession>A0A9W7W1W9</accession>